<comment type="similarity">
    <text evidence="1 2">Belongs to the OSBP family.</text>
</comment>
<dbReference type="InParanoid" id="F0ZGM3"/>
<dbReference type="KEGG" id="dpp:DICPUDRAFT_150556"/>
<feature type="region of interest" description="Disordered" evidence="4">
    <location>
        <begin position="1"/>
        <end position="41"/>
    </location>
</feature>
<dbReference type="Proteomes" id="UP000001064">
    <property type="component" value="Unassembled WGS sequence"/>
</dbReference>
<accession>F0ZGM3</accession>
<keyword evidence="6" id="KW-1185">Reference proteome</keyword>
<dbReference type="FunFam" id="2.40.160.120:FF:000011">
    <property type="entry name" value="Oxysterol-binding protein-related protein 4C"/>
    <property type="match status" value="1"/>
</dbReference>
<dbReference type="GO" id="GO:0005829">
    <property type="term" value="C:cytosol"/>
    <property type="evidence" value="ECO:0000318"/>
    <property type="project" value="GO_Central"/>
</dbReference>
<evidence type="ECO:0008006" key="7">
    <source>
        <dbReference type="Google" id="ProtNLM"/>
    </source>
</evidence>
<feature type="compositionally biased region" description="Basic and acidic residues" evidence="4">
    <location>
        <begin position="1"/>
        <end position="12"/>
    </location>
</feature>
<dbReference type="InterPro" id="IPR018494">
    <property type="entry name" value="Oxysterol-bd_CS"/>
</dbReference>
<dbReference type="PROSITE" id="PS01013">
    <property type="entry name" value="OSBP"/>
    <property type="match status" value="1"/>
</dbReference>
<dbReference type="EMBL" id="GL871013">
    <property type="protein sequence ID" value="EGC36929.1"/>
    <property type="molecule type" value="Genomic_DNA"/>
</dbReference>
<evidence type="ECO:0000313" key="5">
    <source>
        <dbReference type="EMBL" id="EGC36929.1"/>
    </source>
</evidence>
<dbReference type="VEuPathDB" id="AmoebaDB:DICPUDRAFT_150556"/>
<evidence type="ECO:0000313" key="6">
    <source>
        <dbReference type="Proteomes" id="UP000001064"/>
    </source>
</evidence>
<protein>
    <recommendedName>
        <fullName evidence="7">Oxysterol binding family protein</fullName>
    </recommendedName>
</protein>
<keyword evidence="3" id="KW-0175">Coiled coil</keyword>
<sequence length="387" mass="44195">MTDISDDSKYQEGLEEEVLEDEIDDDLDINGSEESPKIEGQKKTGFIKQFVSSKQPFYKMSLPISYNEPRSLLEKFTDMGLFLDIFLKTPTVESEEQRFLEILKFYLSGWIQQKETKNPFNPIIGEVHTCKWEHADSCTEYIAEQISHHPPSSAFCFYNTEKGVILHSYLSPTSKFWGNSFESSMEGKIVFEIPSLDEEYIVEAPKIVVKGVVVGSLQTETIGSTNLVCKKTGYSAEIEFKGKGLFKNKTSMVAKVKHTSNKKSLYSLEGRWDGTVSITSTKSNDTTLFLDINSEGQKPILPTEDQQEDNYSRKVWKHVISKMLANNEDEAQNQKAMVEETQRNLAKSREAKQEKWVPVNFSKNSQDTFTFNKLSEARKEIISNLKK</sequence>
<proteinExistence type="inferred from homology"/>
<evidence type="ECO:0000256" key="1">
    <source>
        <dbReference type="ARBA" id="ARBA00008842"/>
    </source>
</evidence>
<feature type="compositionally biased region" description="Acidic residues" evidence="4">
    <location>
        <begin position="13"/>
        <end position="28"/>
    </location>
</feature>
<dbReference type="PANTHER" id="PTHR10972">
    <property type="entry name" value="OXYSTEROL-BINDING PROTEIN-RELATED"/>
    <property type="match status" value="1"/>
</dbReference>
<evidence type="ECO:0000256" key="4">
    <source>
        <dbReference type="SAM" id="MobiDB-lite"/>
    </source>
</evidence>
<name>F0ZGM3_DICPU</name>
<dbReference type="InterPro" id="IPR037239">
    <property type="entry name" value="OSBP_sf"/>
</dbReference>
<dbReference type="Pfam" id="PF01237">
    <property type="entry name" value="Oxysterol_BP"/>
    <property type="match status" value="1"/>
</dbReference>
<dbReference type="OMA" id="IPAAWAC"/>
<organism evidence="5 6">
    <name type="scientific">Dictyostelium purpureum</name>
    <name type="common">Slime mold</name>
    <dbReference type="NCBI Taxonomy" id="5786"/>
    <lineage>
        <taxon>Eukaryota</taxon>
        <taxon>Amoebozoa</taxon>
        <taxon>Evosea</taxon>
        <taxon>Eumycetozoa</taxon>
        <taxon>Dictyostelia</taxon>
        <taxon>Dictyosteliales</taxon>
        <taxon>Dictyosteliaceae</taxon>
        <taxon>Dictyostelium</taxon>
    </lineage>
</organism>
<dbReference type="Gene3D" id="2.40.160.120">
    <property type="match status" value="1"/>
</dbReference>
<dbReference type="Gene3D" id="3.30.70.3490">
    <property type="match status" value="1"/>
</dbReference>
<dbReference type="PANTHER" id="PTHR10972:SF87">
    <property type="entry name" value="OXYSTEROL-BINDING PROTEIN 10"/>
    <property type="match status" value="1"/>
</dbReference>
<dbReference type="GO" id="GO:0032934">
    <property type="term" value="F:sterol binding"/>
    <property type="evidence" value="ECO:0000318"/>
    <property type="project" value="GO_Central"/>
</dbReference>
<reference evidence="6" key="1">
    <citation type="journal article" date="2011" name="Genome Biol.">
        <title>Comparative genomics of the social amoebae Dictyostelium discoideum and Dictyostelium purpureum.</title>
        <authorList>
            <consortium name="US DOE Joint Genome Institute (JGI-PGF)"/>
            <person name="Sucgang R."/>
            <person name="Kuo A."/>
            <person name="Tian X."/>
            <person name="Salerno W."/>
            <person name="Parikh A."/>
            <person name="Feasley C.L."/>
            <person name="Dalin E."/>
            <person name="Tu H."/>
            <person name="Huang E."/>
            <person name="Barry K."/>
            <person name="Lindquist E."/>
            <person name="Shapiro H."/>
            <person name="Bruce D."/>
            <person name="Schmutz J."/>
            <person name="Salamov A."/>
            <person name="Fey P."/>
            <person name="Gaudet P."/>
            <person name="Anjard C."/>
            <person name="Babu M.M."/>
            <person name="Basu S."/>
            <person name="Bushmanova Y."/>
            <person name="van der Wel H."/>
            <person name="Katoh-Kurasawa M."/>
            <person name="Dinh C."/>
            <person name="Coutinho P.M."/>
            <person name="Saito T."/>
            <person name="Elias M."/>
            <person name="Schaap P."/>
            <person name="Kay R.R."/>
            <person name="Henrissat B."/>
            <person name="Eichinger L."/>
            <person name="Rivero F."/>
            <person name="Putnam N.H."/>
            <person name="West C.M."/>
            <person name="Loomis W.F."/>
            <person name="Chisholm R.L."/>
            <person name="Shaulsky G."/>
            <person name="Strassmann J.E."/>
            <person name="Queller D.C."/>
            <person name="Kuspa A."/>
            <person name="Grigoriev I.V."/>
        </authorList>
    </citation>
    <scope>NUCLEOTIDE SEQUENCE [LARGE SCALE GENOMIC DNA]</scope>
    <source>
        <strain evidence="6">QSDP1</strain>
    </source>
</reference>
<dbReference type="GeneID" id="10503950"/>
<evidence type="ECO:0000256" key="3">
    <source>
        <dbReference type="SAM" id="Coils"/>
    </source>
</evidence>
<dbReference type="AlphaFoldDB" id="F0ZGM3"/>
<dbReference type="SUPFAM" id="SSF144000">
    <property type="entry name" value="Oxysterol-binding protein-like"/>
    <property type="match status" value="1"/>
</dbReference>
<dbReference type="RefSeq" id="XP_003286572.1">
    <property type="nucleotide sequence ID" value="XM_003286524.1"/>
</dbReference>
<dbReference type="FunCoup" id="F0ZGM3">
    <property type="interactions" value="1"/>
</dbReference>
<dbReference type="eggNOG" id="KOG2210">
    <property type="taxonomic scope" value="Eukaryota"/>
</dbReference>
<dbReference type="OrthoDB" id="14833at2759"/>
<feature type="coiled-coil region" evidence="3">
    <location>
        <begin position="324"/>
        <end position="351"/>
    </location>
</feature>
<evidence type="ECO:0000256" key="2">
    <source>
        <dbReference type="RuleBase" id="RU003844"/>
    </source>
</evidence>
<dbReference type="GO" id="GO:0016020">
    <property type="term" value="C:membrane"/>
    <property type="evidence" value="ECO:0000318"/>
    <property type="project" value="GO_Central"/>
</dbReference>
<gene>
    <name evidence="5" type="ORF">DICPUDRAFT_150556</name>
</gene>
<dbReference type="InterPro" id="IPR000648">
    <property type="entry name" value="Oxysterol-bd"/>
</dbReference>